<dbReference type="InterPro" id="IPR012337">
    <property type="entry name" value="RNaseH-like_sf"/>
</dbReference>
<evidence type="ECO:0000256" key="1">
    <source>
        <dbReference type="ARBA" id="ARBA00022839"/>
    </source>
</evidence>
<dbReference type="InterPro" id="IPR001357">
    <property type="entry name" value="BRCT_dom"/>
</dbReference>
<dbReference type="InterPro" id="IPR036420">
    <property type="entry name" value="BRCT_dom_sf"/>
</dbReference>
<keyword evidence="1" id="KW-0540">Nuclease</keyword>
<dbReference type="InterPro" id="IPR036397">
    <property type="entry name" value="RNaseH_sf"/>
</dbReference>
<dbReference type="GO" id="GO:0008408">
    <property type="term" value="F:3'-5' exonuclease activity"/>
    <property type="evidence" value="ECO:0007669"/>
    <property type="project" value="TreeGrafter"/>
</dbReference>
<dbReference type="InterPro" id="IPR013520">
    <property type="entry name" value="Ribonucl_H"/>
</dbReference>
<evidence type="ECO:0000256" key="2">
    <source>
        <dbReference type="SAM" id="MobiDB-lite"/>
    </source>
</evidence>
<dbReference type="Gene3D" id="3.30.420.10">
    <property type="entry name" value="Ribonuclease H-like superfamily/Ribonuclease H"/>
    <property type="match status" value="1"/>
</dbReference>
<proteinExistence type="predicted"/>
<dbReference type="CDD" id="cd06130">
    <property type="entry name" value="DNA_pol_III_epsilon_like"/>
    <property type="match status" value="1"/>
</dbReference>
<dbReference type="GO" id="GO:0003887">
    <property type="term" value="F:DNA-directed DNA polymerase activity"/>
    <property type="evidence" value="ECO:0007669"/>
    <property type="project" value="UniProtKB-EC"/>
</dbReference>
<keyword evidence="4" id="KW-0548">Nucleotidyltransferase</keyword>
<feature type="domain" description="Exonuclease" evidence="3">
    <location>
        <begin position="4"/>
        <end position="170"/>
    </location>
</feature>
<feature type="region of interest" description="Disordered" evidence="2">
    <location>
        <begin position="218"/>
        <end position="241"/>
    </location>
</feature>
<keyword evidence="4" id="KW-0808">Transferase</keyword>
<dbReference type="Proteomes" id="UP000195913">
    <property type="component" value="Unassembled WGS sequence"/>
</dbReference>
<dbReference type="FunFam" id="3.30.420.10:FF:000045">
    <property type="entry name" value="3'-5' exonuclease DinG"/>
    <property type="match status" value="1"/>
</dbReference>
<dbReference type="GO" id="GO:0003676">
    <property type="term" value="F:nucleic acid binding"/>
    <property type="evidence" value="ECO:0007669"/>
    <property type="project" value="InterPro"/>
</dbReference>
<dbReference type="GO" id="GO:0005829">
    <property type="term" value="C:cytosol"/>
    <property type="evidence" value="ECO:0007669"/>
    <property type="project" value="TreeGrafter"/>
</dbReference>
<keyword evidence="1" id="KW-0378">Hydrolase</keyword>
<dbReference type="SMART" id="SM00479">
    <property type="entry name" value="EXOIII"/>
    <property type="match status" value="1"/>
</dbReference>
<dbReference type="SUPFAM" id="SSF53098">
    <property type="entry name" value="Ribonuclease H-like"/>
    <property type="match status" value="1"/>
</dbReference>
<evidence type="ECO:0000259" key="3">
    <source>
        <dbReference type="SMART" id="SM00479"/>
    </source>
</evidence>
<keyword evidence="5" id="KW-1185">Reference proteome</keyword>
<dbReference type="PANTHER" id="PTHR30231:SF42">
    <property type="entry name" value="EXONUCLEASE"/>
    <property type="match status" value="1"/>
</dbReference>
<dbReference type="EMBL" id="FUHW01000032">
    <property type="protein sequence ID" value="SJM64756.1"/>
    <property type="molecule type" value="Genomic_DNA"/>
</dbReference>
<organism evidence="4 5">
    <name type="scientific">Arthrobacter rhombi</name>
    <dbReference type="NCBI Taxonomy" id="71253"/>
    <lineage>
        <taxon>Bacteria</taxon>
        <taxon>Bacillati</taxon>
        <taxon>Actinomycetota</taxon>
        <taxon>Actinomycetes</taxon>
        <taxon>Micrococcales</taxon>
        <taxon>Micrococcaceae</taxon>
        <taxon>Arthrobacter</taxon>
    </lineage>
</organism>
<dbReference type="Gene3D" id="3.40.50.10190">
    <property type="entry name" value="BRCT domain"/>
    <property type="match status" value="1"/>
</dbReference>
<protein>
    <submittedName>
        <fullName evidence="4">DNA polymerase III epsilon subunit</fullName>
        <ecNumber evidence="4">2.7.7.7</ecNumber>
    </submittedName>
</protein>
<name>A0A1R4G9C3_9MICC</name>
<sequence length="333" mass="35205">MALDFTAIDFETANGFRGSACSVGVTRVRDGGIVDEAYWLMRPPEGFDHFDPRNVQIHGITAEMVATAPRFGEVFGELASFIGSDTVVAHNAAFDLGVIRSALEVSELAGPAYDFACTVKLARKTYSLQSYSLPFVAEAAGSPMENHHDALADARACASIMIDIGHRHVVDSVSNAATAVRVAMGHAAAYAPGDGLSKATVSAQERLAAGMLVPAQPTWAGGWPSEGEDPPPNPEADPSNPLYGETVVFSGNLGITRQEAKNRAAENGATCASRVTRATTVLIVGDGFVPGDLHTTRLTSKVKHVLRLREAGREVSLLSEGEFLQLVGGFRLP</sequence>
<gene>
    <name evidence="4" type="ORF">FM101_08780</name>
</gene>
<evidence type="ECO:0000313" key="5">
    <source>
        <dbReference type="Proteomes" id="UP000195913"/>
    </source>
</evidence>
<dbReference type="CDD" id="cd17748">
    <property type="entry name" value="BRCT_DNA_ligase_like"/>
    <property type="match status" value="1"/>
</dbReference>
<reference evidence="4 5" key="1">
    <citation type="submission" date="2017-02" db="EMBL/GenBank/DDBJ databases">
        <authorList>
            <person name="Peterson S.W."/>
        </authorList>
    </citation>
    <scope>NUCLEOTIDE SEQUENCE [LARGE SCALE GENOMIC DNA]</scope>
    <source>
        <strain evidence="4 5">B Ar 00.02</strain>
    </source>
</reference>
<dbReference type="Pfam" id="PF00533">
    <property type="entry name" value="BRCT"/>
    <property type="match status" value="1"/>
</dbReference>
<keyword evidence="1" id="KW-0269">Exonuclease</keyword>
<evidence type="ECO:0000313" key="4">
    <source>
        <dbReference type="EMBL" id="SJM64756.1"/>
    </source>
</evidence>
<dbReference type="RefSeq" id="WP_086998413.1">
    <property type="nucleotide sequence ID" value="NZ_FUHW01000032.1"/>
</dbReference>
<dbReference type="AlphaFoldDB" id="A0A1R4G9C3"/>
<dbReference type="EC" id="2.7.7.7" evidence="4"/>
<dbReference type="Pfam" id="PF00929">
    <property type="entry name" value="RNase_T"/>
    <property type="match status" value="1"/>
</dbReference>
<dbReference type="SUPFAM" id="SSF52113">
    <property type="entry name" value="BRCT domain"/>
    <property type="match status" value="1"/>
</dbReference>
<dbReference type="PANTHER" id="PTHR30231">
    <property type="entry name" value="DNA POLYMERASE III SUBUNIT EPSILON"/>
    <property type="match status" value="1"/>
</dbReference>
<accession>A0A1R4G9C3</accession>